<evidence type="ECO:0000313" key="1">
    <source>
        <dbReference type="EMBL" id="KAK3230295.1"/>
    </source>
</evidence>
<evidence type="ECO:0000313" key="2">
    <source>
        <dbReference type="Proteomes" id="UP001281410"/>
    </source>
</evidence>
<comment type="caution">
    <text evidence="1">The sequence shown here is derived from an EMBL/GenBank/DDBJ whole genome shotgun (WGS) entry which is preliminary data.</text>
</comment>
<dbReference type="AlphaFoldDB" id="A0AAE0B6M4"/>
<gene>
    <name evidence="1" type="ORF">Dsin_002176</name>
</gene>
<dbReference type="EMBL" id="JANJYJ010000001">
    <property type="protein sequence ID" value="KAK3230295.1"/>
    <property type="molecule type" value="Genomic_DNA"/>
</dbReference>
<protein>
    <submittedName>
        <fullName evidence="1">Uncharacterized protein</fullName>
    </submittedName>
</protein>
<dbReference type="Proteomes" id="UP001281410">
    <property type="component" value="Unassembled WGS sequence"/>
</dbReference>
<proteinExistence type="predicted"/>
<reference evidence="1" key="1">
    <citation type="journal article" date="2023" name="Plant J.">
        <title>Genome sequences and population genomics provide insights into the demographic history, inbreeding, and mutation load of two 'living fossil' tree species of Dipteronia.</title>
        <authorList>
            <person name="Feng Y."/>
            <person name="Comes H.P."/>
            <person name="Chen J."/>
            <person name="Zhu S."/>
            <person name="Lu R."/>
            <person name="Zhang X."/>
            <person name="Li P."/>
            <person name="Qiu J."/>
            <person name="Olsen K.M."/>
            <person name="Qiu Y."/>
        </authorList>
    </citation>
    <scope>NUCLEOTIDE SEQUENCE</scope>
    <source>
        <strain evidence="1">NBL</strain>
    </source>
</reference>
<organism evidence="1 2">
    <name type="scientific">Dipteronia sinensis</name>
    <dbReference type="NCBI Taxonomy" id="43782"/>
    <lineage>
        <taxon>Eukaryota</taxon>
        <taxon>Viridiplantae</taxon>
        <taxon>Streptophyta</taxon>
        <taxon>Embryophyta</taxon>
        <taxon>Tracheophyta</taxon>
        <taxon>Spermatophyta</taxon>
        <taxon>Magnoliopsida</taxon>
        <taxon>eudicotyledons</taxon>
        <taxon>Gunneridae</taxon>
        <taxon>Pentapetalae</taxon>
        <taxon>rosids</taxon>
        <taxon>malvids</taxon>
        <taxon>Sapindales</taxon>
        <taxon>Sapindaceae</taxon>
        <taxon>Hippocastanoideae</taxon>
        <taxon>Acereae</taxon>
        <taxon>Dipteronia</taxon>
    </lineage>
</organism>
<sequence>MTRIVARHRLQSSIVVGSHQQPIVSRSRLSLIPIVVVLHFFSSSVKVKRIGFGAPLPRLDRVWGRDV</sequence>
<accession>A0AAE0B6M4</accession>
<keyword evidence="2" id="KW-1185">Reference proteome</keyword>
<name>A0AAE0B6M4_9ROSI</name>